<reference evidence="1 2" key="1">
    <citation type="submission" date="2020-11" db="EMBL/GenBank/DDBJ databases">
        <title>Vibrio nitrifigilis sp. nov., a marine nitrogen-fixing bacterium isolated from the lagoon sediment of an islet inside an atoll.</title>
        <authorList>
            <person name="Wang L.-T."/>
            <person name="Shieh W.Y."/>
        </authorList>
    </citation>
    <scope>NUCLEOTIDE SEQUENCE [LARGE SCALE GENOMIC DNA]</scope>
    <source>
        <strain evidence="1 2">NFV-1</strain>
    </source>
</reference>
<dbReference type="RefSeq" id="WP_196124039.1">
    <property type="nucleotide sequence ID" value="NZ_JADPMR010000003.1"/>
</dbReference>
<proteinExistence type="predicted"/>
<name>A0ABS0GHS6_9VIBR</name>
<gene>
    <name evidence="1" type="ORF">I1A42_16015</name>
</gene>
<sequence length="107" mass="12127">MQTELKSRSASRVVVDANDDLLLVKECLVGPLAINLWREPHDEFQVAWEYYCAPGTLLLEPLDGSSNSCLWKADRHDLFAPTALHDQRGVETSIEQTLNLSVVHYFQ</sequence>
<evidence type="ECO:0008006" key="3">
    <source>
        <dbReference type="Google" id="ProtNLM"/>
    </source>
</evidence>
<keyword evidence="2" id="KW-1185">Reference proteome</keyword>
<protein>
    <recommendedName>
        <fullName evidence="3">Aldose 1-epimerase</fullName>
    </recommendedName>
</protein>
<comment type="caution">
    <text evidence="1">The sequence shown here is derived from an EMBL/GenBank/DDBJ whole genome shotgun (WGS) entry which is preliminary data.</text>
</comment>
<evidence type="ECO:0000313" key="1">
    <source>
        <dbReference type="EMBL" id="MBF9001983.1"/>
    </source>
</evidence>
<dbReference type="Proteomes" id="UP000597206">
    <property type="component" value="Unassembled WGS sequence"/>
</dbReference>
<accession>A0ABS0GHS6</accession>
<organism evidence="1 2">
    <name type="scientific">Vibrio nitrifigilis</name>
    <dbReference type="NCBI Taxonomy" id="2789781"/>
    <lineage>
        <taxon>Bacteria</taxon>
        <taxon>Pseudomonadati</taxon>
        <taxon>Pseudomonadota</taxon>
        <taxon>Gammaproteobacteria</taxon>
        <taxon>Vibrionales</taxon>
        <taxon>Vibrionaceae</taxon>
        <taxon>Vibrio</taxon>
    </lineage>
</organism>
<evidence type="ECO:0000313" key="2">
    <source>
        <dbReference type="Proteomes" id="UP000597206"/>
    </source>
</evidence>
<dbReference type="EMBL" id="JADPMR010000003">
    <property type="protein sequence ID" value="MBF9001983.1"/>
    <property type="molecule type" value="Genomic_DNA"/>
</dbReference>